<sequence length="179" mass="20167">MIGIWIVGCEIAFWVLVLAGLSVRYLAGWKKGGAALLLMTPVVDLLLIILTIMDLRGGAEAEFMHGLAAVYIGVTIAFGHRMIHWADERFAYRFGGGAKPQKAPKYGKAHARRERQGWFRHALAWVIGSILIFLMIVVVNDPERTEALKQVPLLWAWIVGIDFVISFSYTLWPRKKKGY</sequence>
<keyword evidence="1" id="KW-0472">Membrane</keyword>
<reference evidence="2 3" key="1">
    <citation type="submission" date="2016-11" db="EMBL/GenBank/DDBJ databases">
        <title>Paenibacillus species isolates.</title>
        <authorList>
            <person name="Beno S.M."/>
        </authorList>
    </citation>
    <scope>NUCLEOTIDE SEQUENCE [LARGE SCALE GENOMIC DNA]</scope>
    <source>
        <strain evidence="2 3">FSL R5-0378</strain>
    </source>
</reference>
<evidence type="ECO:0000313" key="3">
    <source>
        <dbReference type="Proteomes" id="UP000187172"/>
    </source>
</evidence>
<feature type="transmembrane region" description="Helical" evidence="1">
    <location>
        <begin position="122"/>
        <end position="140"/>
    </location>
</feature>
<evidence type="ECO:0008006" key="4">
    <source>
        <dbReference type="Google" id="ProtNLM"/>
    </source>
</evidence>
<dbReference type="EMBL" id="MRTP01000021">
    <property type="protein sequence ID" value="OMF45979.1"/>
    <property type="molecule type" value="Genomic_DNA"/>
</dbReference>
<keyword evidence="3" id="KW-1185">Reference proteome</keyword>
<dbReference type="STRING" id="297318.BK138_33320"/>
<feature type="transmembrane region" description="Helical" evidence="1">
    <location>
        <begin position="152"/>
        <end position="172"/>
    </location>
</feature>
<name>A0A1R1E2C6_9BACL</name>
<dbReference type="Proteomes" id="UP000187172">
    <property type="component" value="Unassembled WGS sequence"/>
</dbReference>
<accession>A0A1R1E2C6</accession>
<keyword evidence="1" id="KW-0812">Transmembrane</keyword>
<feature type="transmembrane region" description="Helical" evidence="1">
    <location>
        <begin position="34"/>
        <end position="53"/>
    </location>
</feature>
<comment type="caution">
    <text evidence="2">The sequence shown here is derived from an EMBL/GenBank/DDBJ whole genome shotgun (WGS) entry which is preliminary data.</text>
</comment>
<feature type="transmembrane region" description="Helical" evidence="1">
    <location>
        <begin position="65"/>
        <end position="83"/>
    </location>
</feature>
<organism evidence="2 3">
    <name type="scientific">Paenibacillus rhizosphaerae</name>
    <dbReference type="NCBI Taxonomy" id="297318"/>
    <lineage>
        <taxon>Bacteria</taxon>
        <taxon>Bacillati</taxon>
        <taxon>Bacillota</taxon>
        <taxon>Bacilli</taxon>
        <taxon>Bacillales</taxon>
        <taxon>Paenibacillaceae</taxon>
        <taxon>Paenibacillus</taxon>
    </lineage>
</organism>
<proteinExistence type="predicted"/>
<gene>
    <name evidence="2" type="ORF">BK138_33320</name>
</gene>
<evidence type="ECO:0000313" key="2">
    <source>
        <dbReference type="EMBL" id="OMF45979.1"/>
    </source>
</evidence>
<protein>
    <recommendedName>
        <fullName evidence="4">2TM domain-containing protein</fullName>
    </recommendedName>
</protein>
<dbReference type="AlphaFoldDB" id="A0A1R1E2C6"/>
<keyword evidence="1" id="KW-1133">Transmembrane helix</keyword>
<evidence type="ECO:0000256" key="1">
    <source>
        <dbReference type="SAM" id="Phobius"/>
    </source>
</evidence>
<dbReference type="RefSeq" id="WP_076176698.1">
    <property type="nucleotide sequence ID" value="NZ_MRTP01000021.1"/>
</dbReference>
<feature type="transmembrane region" description="Helical" evidence="1">
    <location>
        <begin position="6"/>
        <end position="27"/>
    </location>
</feature>